<protein>
    <submittedName>
        <fullName evidence="1">Uncharacterized protein</fullName>
    </submittedName>
</protein>
<reference evidence="1 2" key="1">
    <citation type="journal article" date="2013" name="Genome Announc.">
        <title>Draft Genome Sequence of the Psychrophilic and Alkaliphilic Rhodonellum psychrophilum Strain GCM71T.</title>
        <authorList>
            <person name="Hauptmann A.L."/>
            <person name="Glaring M.A."/>
            <person name="Hallin P.F."/>
            <person name="Prieme A."/>
            <person name="Stougaard P."/>
        </authorList>
    </citation>
    <scope>NUCLEOTIDE SEQUENCE [LARGE SCALE GENOMIC DNA]</scope>
    <source>
        <strain evidence="1 2">GCM71</strain>
    </source>
</reference>
<organism evidence="1 2">
    <name type="scientific">Rhodonellum psychrophilum GCM71 = DSM 17998</name>
    <dbReference type="NCBI Taxonomy" id="1123057"/>
    <lineage>
        <taxon>Bacteria</taxon>
        <taxon>Pseudomonadati</taxon>
        <taxon>Bacteroidota</taxon>
        <taxon>Cytophagia</taxon>
        <taxon>Cytophagales</taxon>
        <taxon>Cytophagaceae</taxon>
        <taxon>Rhodonellum</taxon>
    </lineage>
</organism>
<dbReference type="EMBL" id="AWXR01000023">
    <property type="protein sequence ID" value="ERM82670.1"/>
    <property type="molecule type" value="Genomic_DNA"/>
</dbReference>
<dbReference type="AlphaFoldDB" id="U5BQ22"/>
<dbReference type="Proteomes" id="UP000016843">
    <property type="component" value="Unassembled WGS sequence"/>
</dbReference>
<gene>
    <name evidence="1" type="ORF">P872_06565</name>
</gene>
<evidence type="ECO:0000313" key="2">
    <source>
        <dbReference type="Proteomes" id="UP000016843"/>
    </source>
</evidence>
<accession>U5BQ22</accession>
<name>U5BQ22_9BACT</name>
<keyword evidence="2" id="KW-1185">Reference proteome</keyword>
<evidence type="ECO:0000313" key="1">
    <source>
        <dbReference type="EMBL" id="ERM82670.1"/>
    </source>
</evidence>
<comment type="caution">
    <text evidence="1">The sequence shown here is derived from an EMBL/GenBank/DDBJ whole genome shotgun (WGS) entry which is preliminary data.</text>
</comment>
<proteinExistence type="predicted"/>
<sequence>MGFGFYPIAKFPSKPLAQRNFEIFIKTTIKKGLRIKFSGLF</sequence>